<dbReference type="SMART" id="SM00409">
    <property type="entry name" value="IG"/>
    <property type="match status" value="2"/>
</dbReference>
<feature type="compositionally biased region" description="Acidic residues" evidence="3">
    <location>
        <begin position="914"/>
        <end position="929"/>
    </location>
</feature>
<feature type="domain" description="Fibronectin type-III" evidence="5">
    <location>
        <begin position="329"/>
        <end position="421"/>
    </location>
</feature>
<feature type="compositionally biased region" description="Basic and acidic residues" evidence="3">
    <location>
        <begin position="461"/>
        <end position="472"/>
    </location>
</feature>
<dbReference type="PROSITE" id="PS50853">
    <property type="entry name" value="FN3"/>
    <property type="match status" value="2"/>
</dbReference>
<dbReference type="Pfam" id="PF00041">
    <property type="entry name" value="fn3"/>
    <property type="match status" value="2"/>
</dbReference>
<evidence type="ECO:0000256" key="2">
    <source>
        <dbReference type="ARBA" id="ARBA00023319"/>
    </source>
</evidence>
<feature type="compositionally biased region" description="Basic and acidic residues" evidence="3">
    <location>
        <begin position="1264"/>
        <end position="1291"/>
    </location>
</feature>
<dbReference type="SMART" id="SM00060">
    <property type="entry name" value="FN3"/>
    <property type="match status" value="2"/>
</dbReference>
<sequence>MGNATTKSHYSKSLPVAANRRPRWEGSGLPAPPGKPILIPGADESQPDVVAIRWERSPSNGGSAIVGYLVEHQRLGSQHWVRSTPGLCTFPELTLSGLEPGWRYQFRVRAQNAIGLSRPSEISDPLTVTLQRSASSAPYFDLELKDTIILESEQAEFVVRFTGSPLPKISWFKDGFEIFSSRRTRIITDSGRSVLLIHQTALNDEGEIKCTATNRAGHASTKARLILEAPPKIRLPRQYEDGLLFEQDETIRLKVSVAGRPPPSVIWYHDGEVISKDGRHIFETMDGESILKIPDAKRIDRGEYTVKAINKLGEDTSSFLVTVTDRPAAPGKATVVMTLGRSVTLSWKEPEDDGGCKIGTYVVEYYRVGWDVWLKAITSRQTKATLSELIEGSEYKFRVKAENPYGMSEPSEESDVIFIPDLKRGIMAPSLSGKSQSHREIRSREKREVSFAVPTQRTRSLTREEDRTRNQDDDVPFGPASRSVSAQRLTGRPSRADSRVTFALDTLDKSEPPVPPARSKDHSTPKLENRVENHMDRSSVNAGVLNDEAMTTATPPVMDEFSRRSAYRESRSRSVSVTRERSMSPLTKIQEQREDEITLTTPGIRPSISLTLRKQEAVVDEPLILKSHSLDEKDSPATPREDDDTVMHGSSEFMLILYPQDQEQIKKLDGRRKSLELGQVVGGEAEDLEDLIPPPMSLSLPELFSAEHQVVETLREAVSSTELLHERAMERFHRAVAAEEASEAAKRKNQIERRTGELATTATEKDTTEADVPDGQRSLFKRRLSNPTVTTQNLITWQSKKNRRRLSDSQTETIKTPLILLTSNLLPDVEALSDPNLPSDSDSPVVQQWGLDSPEVAVTPLRRWHETNVPLVVEKQEEQSIPWQASANEEAPRSEGVVPEAQILPQPEVKQEEVEYEEEESIETSEESSGEMSSADSEDIKLLKARILARQVMDEEDTYHPSGRPIPHVGTEPPPIPPHRIPIVDVTPPTPTDKVAPVSPTSLVPKSILKKPKEEPIPVNSFGRPIPPEKPIRKTIPPNVHPIQKNEEEVADAPEEPVAPVEPVKTPVISASDTDSMLSAGEAAQNRRMQAKLQKTATQEEEIDEEDIEARMAVVNHYTEIVREHSSRFNYRSSEERKLGDSLASSRRSSFSEDQDQRNQVKERLEIVSGKANERQDMKEVKPSKAERFKRMDEIDVYEKPKVKKRARSRGTTPARDAKLAKEERPGRPSSRNESPAPRSRNVSVERGRASSRSSSKTRARAPSQDRRPPSRTGSEEKRFARERSVEEGPRRSRRSSSRSSSKPSSRSSSKDRNRPETPVEVKMERLQKALESKKYRSSRRGSGSRKAHPQTAWRESRLNEERLAKEAEVNVRSTVEYVTDLTLLLAAVYIYLFKKEALAIPFIALILYRRVQHEIKGRVADGWWWSKRKQ</sequence>
<dbReference type="InterPro" id="IPR003599">
    <property type="entry name" value="Ig_sub"/>
</dbReference>
<dbReference type="CDD" id="cd00063">
    <property type="entry name" value="FN3"/>
    <property type="match status" value="2"/>
</dbReference>
<dbReference type="Proteomes" id="UP000053825">
    <property type="component" value="Unassembled WGS sequence"/>
</dbReference>
<feature type="region of interest" description="Disordered" evidence="3">
    <location>
        <begin position="877"/>
        <end position="939"/>
    </location>
</feature>
<evidence type="ECO:0000259" key="4">
    <source>
        <dbReference type="PROSITE" id="PS50835"/>
    </source>
</evidence>
<dbReference type="PANTHER" id="PTHR13817">
    <property type="entry name" value="TITIN"/>
    <property type="match status" value="1"/>
</dbReference>
<dbReference type="EMBL" id="KQ414627">
    <property type="protein sequence ID" value="KOC67435.1"/>
    <property type="molecule type" value="Genomic_DNA"/>
</dbReference>
<dbReference type="InterPro" id="IPR003598">
    <property type="entry name" value="Ig_sub2"/>
</dbReference>
<keyword evidence="7" id="KW-1185">Reference proteome</keyword>
<dbReference type="InterPro" id="IPR003961">
    <property type="entry name" value="FN3_dom"/>
</dbReference>
<feature type="region of interest" description="Disordered" evidence="3">
    <location>
        <begin position="1124"/>
        <end position="1358"/>
    </location>
</feature>
<dbReference type="PRINTS" id="PR00014">
    <property type="entry name" value="FNTYPEIII"/>
</dbReference>
<feature type="compositionally biased region" description="Basic and acidic residues" evidence="3">
    <location>
        <begin position="437"/>
        <end position="449"/>
    </location>
</feature>
<feature type="region of interest" description="Disordered" evidence="3">
    <location>
        <begin position="1"/>
        <end position="41"/>
    </location>
</feature>
<dbReference type="SUPFAM" id="SSF49265">
    <property type="entry name" value="Fibronectin type III"/>
    <property type="match status" value="1"/>
</dbReference>
<dbReference type="STRING" id="597456.A0A0L7R984"/>
<dbReference type="InterPro" id="IPR013098">
    <property type="entry name" value="Ig_I-set"/>
</dbReference>
<dbReference type="InterPro" id="IPR050964">
    <property type="entry name" value="Striated_Muscle_Regulatory"/>
</dbReference>
<keyword evidence="1" id="KW-0677">Repeat</keyword>
<organism evidence="6 7">
    <name type="scientific">Habropoda laboriosa</name>
    <dbReference type="NCBI Taxonomy" id="597456"/>
    <lineage>
        <taxon>Eukaryota</taxon>
        <taxon>Metazoa</taxon>
        <taxon>Ecdysozoa</taxon>
        <taxon>Arthropoda</taxon>
        <taxon>Hexapoda</taxon>
        <taxon>Insecta</taxon>
        <taxon>Pterygota</taxon>
        <taxon>Neoptera</taxon>
        <taxon>Endopterygota</taxon>
        <taxon>Hymenoptera</taxon>
        <taxon>Apocrita</taxon>
        <taxon>Aculeata</taxon>
        <taxon>Apoidea</taxon>
        <taxon>Anthophila</taxon>
        <taxon>Apidae</taxon>
        <taxon>Habropoda</taxon>
    </lineage>
</organism>
<evidence type="ECO:0000313" key="7">
    <source>
        <dbReference type="Proteomes" id="UP000053825"/>
    </source>
</evidence>
<name>A0A0L7R984_9HYME</name>
<evidence type="ECO:0000256" key="1">
    <source>
        <dbReference type="ARBA" id="ARBA00022737"/>
    </source>
</evidence>
<evidence type="ECO:0000313" key="6">
    <source>
        <dbReference type="EMBL" id="KOC67435.1"/>
    </source>
</evidence>
<feature type="region of interest" description="Disordered" evidence="3">
    <location>
        <begin position="1014"/>
        <end position="1105"/>
    </location>
</feature>
<feature type="domain" description="Ig-like" evidence="4">
    <location>
        <begin position="231"/>
        <end position="324"/>
    </location>
</feature>
<proteinExistence type="predicted"/>
<dbReference type="InterPro" id="IPR007110">
    <property type="entry name" value="Ig-like_dom"/>
</dbReference>
<dbReference type="InterPro" id="IPR013783">
    <property type="entry name" value="Ig-like_fold"/>
</dbReference>
<evidence type="ECO:0000256" key="3">
    <source>
        <dbReference type="SAM" id="MobiDB-lite"/>
    </source>
</evidence>
<feature type="compositionally biased region" description="Basic and acidic residues" evidence="3">
    <location>
        <begin position="1124"/>
        <end position="1140"/>
    </location>
</feature>
<accession>A0A0L7R984</accession>
<feature type="region of interest" description="Disordered" evidence="3">
    <location>
        <begin position="627"/>
        <end position="646"/>
    </location>
</feature>
<dbReference type="FunFam" id="2.60.40.10:FF:001806">
    <property type="entry name" value="Blast:Twitchin"/>
    <property type="match status" value="1"/>
</dbReference>
<feature type="compositionally biased region" description="Basic and acidic residues" evidence="3">
    <location>
        <begin position="1216"/>
        <end position="1227"/>
    </location>
</feature>
<feature type="compositionally biased region" description="Basic and acidic residues" evidence="3">
    <location>
        <begin position="1155"/>
        <end position="1201"/>
    </location>
</feature>
<protein>
    <submittedName>
        <fullName evidence="6">Titin</fullName>
    </submittedName>
</protein>
<dbReference type="SUPFAM" id="SSF48726">
    <property type="entry name" value="Immunoglobulin"/>
    <property type="match status" value="2"/>
</dbReference>
<gene>
    <name evidence="6" type="ORF">WH47_11614</name>
</gene>
<dbReference type="Gene3D" id="2.60.40.10">
    <property type="entry name" value="Immunoglobulins"/>
    <property type="match status" value="4"/>
</dbReference>
<dbReference type="OrthoDB" id="6070751at2759"/>
<feature type="compositionally biased region" description="Basic residues" evidence="3">
    <location>
        <begin position="1336"/>
        <end position="1349"/>
    </location>
</feature>
<dbReference type="GO" id="GO:0009653">
    <property type="term" value="P:anatomical structure morphogenesis"/>
    <property type="evidence" value="ECO:0007669"/>
    <property type="project" value="UniProtKB-ARBA"/>
</dbReference>
<dbReference type="FunFam" id="2.60.40.10:FF:000031">
    <property type="entry name" value="Myosin-binding protein C, slow type"/>
    <property type="match status" value="1"/>
</dbReference>
<feature type="region of interest" description="Disordered" evidence="3">
    <location>
        <begin position="428"/>
        <end position="526"/>
    </location>
</feature>
<evidence type="ECO:0000259" key="5">
    <source>
        <dbReference type="PROSITE" id="PS50853"/>
    </source>
</evidence>
<feature type="domain" description="Fibronectin type-III" evidence="5">
    <location>
        <begin position="32"/>
        <end position="132"/>
    </location>
</feature>
<feature type="compositionally biased region" description="Basic and acidic residues" evidence="3">
    <location>
        <begin position="1309"/>
        <end position="1335"/>
    </location>
</feature>
<keyword evidence="2" id="KW-0393">Immunoglobulin domain</keyword>
<feature type="domain" description="Ig-like" evidence="4">
    <location>
        <begin position="138"/>
        <end position="226"/>
    </location>
</feature>
<feature type="compositionally biased region" description="Basic and acidic residues" evidence="3">
    <location>
        <begin position="741"/>
        <end position="756"/>
    </location>
</feature>
<dbReference type="InterPro" id="IPR036116">
    <property type="entry name" value="FN3_sf"/>
</dbReference>
<feature type="compositionally biased region" description="Low complexity" evidence="3">
    <location>
        <begin position="1251"/>
        <end position="1263"/>
    </location>
</feature>
<feature type="compositionally biased region" description="Low complexity" evidence="3">
    <location>
        <begin position="1298"/>
        <end position="1308"/>
    </location>
</feature>
<reference evidence="6 7" key="1">
    <citation type="submission" date="2015-07" db="EMBL/GenBank/DDBJ databases">
        <title>The genome of Habropoda laboriosa.</title>
        <authorList>
            <person name="Pan H."/>
            <person name="Kapheim K."/>
        </authorList>
    </citation>
    <scope>NUCLEOTIDE SEQUENCE [LARGE SCALE GENOMIC DNA]</scope>
    <source>
        <strain evidence="6">0110345459</strain>
    </source>
</reference>
<dbReference type="GO" id="GO:0030154">
    <property type="term" value="P:cell differentiation"/>
    <property type="evidence" value="ECO:0007669"/>
    <property type="project" value="UniProtKB-ARBA"/>
</dbReference>
<dbReference type="FunFam" id="2.60.40.10:FF:000612">
    <property type="entry name" value="palladin isoform X1"/>
    <property type="match status" value="1"/>
</dbReference>
<dbReference type="SMART" id="SM00408">
    <property type="entry name" value="IGc2"/>
    <property type="match status" value="2"/>
</dbReference>
<dbReference type="PROSITE" id="PS50835">
    <property type="entry name" value="IG_LIKE"/>
    <property type="match status" value="2"/>
</dbReference>
<dbReference type="CDD" id="cd00096">
    <property type="entry name" value="Ig"/>
    <property type="match status" value="1"/>
</dbReference>
<feature type="region of interest" description="Disordered" evidence="3">
    <location>
        <begin position="741"/>
        <end position="773"/>
    </location>
</feature>
<dbReference type="PANTHER" id="PTHR13817:SF167">
    <property type="entry name" value="MYOMESIN AND MYOSIN BINDING PROTEIN"/>
    <property type="match status" value="1"/>
</dbReference>
<feature type="region of interest" description="Disordered" evidence="3">
    <location>
        <begin position="953"/>
        <end position="1000"/>
    </location>
</feature>
<dbReference type="InterPro" id="IPR036179">
    <property type="entry name" value="Ig-like_dom_sf"/>
</dbReference>
<dbReference type="Pfam" id="PF07679">
    <property type="entry name" value="I-set"/>
    <property type="match status" value="2"/>
</dbReference>